<dbReference type="InterPro" id="IPR036388">
    <property type="entry name" value="WH-like_DNA-bd_sf"/>
</dbReference>
<keyword evidence="6" id="KW-0804">Transcription</keyword>
<dbReference type="PANTHER" id="PTHR33202">
    <property type="entry name" value="ZINC UPTAKE REGULATION PROTEIN"/>
    <property type="match status" value="1"/>
</dbReference>
<comment type="cofactor">
    <cofactor evidence="7">
        <name>Zn(2+)</name>
        <dbReference type="ChEBI" id="CHEBI:29105"/>
    </cofactor>
    <text evidence="7">Binds 1 zinc ion per subunit.</text>
</comment>
<comment type="similarity">
    <text evidence="1">Belongs to the Fur family.</text>
</comment>
<comment type="caution">
    <text evidence="9">The sequence shown here is derived from an EMBL/GenBank/DDBJ whole genome shotgun (WGS) entry which is preliminary data.</text>
</comment>
<keyword evidence="7" id="KW-0479">Metal-binding</keyword>
<proteinExistence type="inferred from homology"/>
<feature type="binding site" evidence="7">
    <location>
        <position position="128"/>
    </location>
    <ligand>
        <name>Zn(2+)</name>
        <dbReference type="ChEBI" id="CHEBI:29105"/>
    </ligand>
</feature>
<feature type="binding site" evidence="7">
    <location>
        <position position="125"/>
    </location>
    <ligand>
        <name>Zn(2+)</name>
        <dbReference type="ChEBI" id="CHEBI:29105"/>
    </ligand>
</feature>
<dbReference type="OrthoDB" id="8659436at2"/>
<feature type="binding site" evidence="7">
    <location>
        <position position="87"/>
    </location>
    <ligand>
        <name>Zn(2+)</name>
        <dbReference type="ChEBI" id="CHEBI:29105"/>
    </ligand>
</feature>
<dbReference type="GO" id="GO:0000976">
    <property type="term" value="F:transcription cis-regulatory region binding"/>
    <property type="evidence" value="ECO:0007669"/>
    <property type="project" value="TreeGrafter"/>
</dbReference>
<dbReference type="RefSeq" id="WP_007279958.1">
    <property type="nucleotide sequence ID" value="NZ_ABCK01000018.1"/>
</dbReference>
<keyword evidence="5" id="KW-0238">DNA-binding</keyword>
<evidence type="ECO:0000256" key="1">
    <source>
        <dbReference type="ARBA" id="ARBA00007957"/>
    </source>
</evidence>
<gene>
    <name evidence="9" type="ORF">LNTAR_24194</name>
</gene>
<dbReference type="EMBL" id="ABCK01000018">
    <property type="protein sequence ID" value="EDM26268.1"/>
    <property type="molecule type" value="Genomic_DNA"/>
</dbReference>
<dbReference type="InterPro" id="IPR043135">
    <property type="entry name" value="Fur_C"/>
</dbReference>
<keyword evidence="2" id="KW-0678">Repressor</keyword>
<feature type="binding site" evidence="8">
    <location>
        <position position="117"/>
    </location>
    <ligand>
        <name>Fe cation</name>
        <dbReference type="ChEBI" id="CHEBI:24875"/>
    </ligand>
</feature>
<keyword evidence="3 7" id="KW-0862">Zinc</keyword>
<evidence type="ECO:0000313" key="10">
    <source>
        <dbReference type="Proteomes" id="UP000004947"/>
    </source>
</evidence>
<evidence type="ECO:0000256" key="6">
    <source>
        <dbReference type="ARBA" id="ARBA00023163"/>
    </source>
</evidence>
<dbReference type="PANTHER" id="PTHR33202:SF22">
    <property type="entry name" value="HYDROGEN PEROXIDE SENSITIVE REPRESSOR"/>
    <property type="match status" value="1"/>
</dbReference>
<dbReference type="GO" id="GO:0008270">
    <property type="term" value="F:zinc ion binding"/>
    <property type="evidence" value="ECO:0007669"/>
    <property type="project" value="TreeGrafter"/>
</dbReference>
<dbReference type="InterPro" id="IPR002481">
    <property type="entry name" value="FUR"/>
</dbReference>
<evidence type="ECO:0000256" key="8">
    <source>
        <dbReference type="PIRSR" id="PIRSR602481-2"/>
    </source>
</evidence>
<evidence type="ECO:0000256" key="3">
    <source>
        <dbReference type="ARBA" id="ARBA00022833"/>
    </source>
</evidence>
<dbReference type="Gene3D" id="1.10.10.10">
    <property type="entry name" value="Winged helix-like DNA-binding domain superfamily/Winged helix DNA-binding domain"/>
    <property type="match status" value="1"/>
</dbReference>
<evidence type="ECO:0000256" key="7">
    <source>
        <dbReference type="PIRSR" id="PIRSR602481-1"/>
    </source>
</evidence>
<name>A6DQ27_9BACT</name>
<accession>A6DQ27</accession>
<dbReference type="Gene3D" id="3.30.1490.190">
    <property type="match status" value="1"/>
</dbReference>
<dbReference type="GO" id="GO:0003700">
    <property type="term" value="F:DNA-binding transcription factor activity"/>
    <property type="evidence" value="ECO:0007669"/>
    <property type="project" value="InterPro"/>
</dbReference>
<dbReference type="SUPFAM" id="SSF46785">
    <property type="entry name" value="Winged helix' DNA-binding domain"/>
    <property type="match status" value="1"/>
</dbReference>
<dbReference type="InterPro" id="IPR036390">
    <property type="entry name" value="WH_DNA-bd_sf"/>
</dbReference>
<evidence type="ECO:0000256" key="5">
    <source>
        <dbReference type="ARBA" id="ARBA00023125"/>
    </source>
</evidence>
<keyword evidence="10" id="KW-1185">Reference proteome</keyword>
<dbReference type="GO" id="GO:1900376">
    <property type="term" value="P:regulation of secondary metabolite biosynthetic process"/>
    <property type="evidence" value="ECO:0007669"/>
    <property type="project" value="TreeGrafter"/>
</dbReference>
<sequence length="132" mass="15246">MKKNQIGLRKTKQRELILEIISSAQGPVSVNEIALLLEQRDQSIGIATIYRTVNLLLENELIQCVRLQDAVQRYEQTNIPHHHHFHCNECDKVYDLEGCYLHLHESTLKEGHLVNSHEITFRGVCKDCQESS</sequence>
<comment type="cofactor">
    <cofactor evidence="8">
        <name>Mn(2+)</name>
        <dbReference type="ChEBI" id="CHEBI:29035"/>
    </cofactor>
    <cofactor evidence="8">
        <name>Fe(2+)</name>
        <dbReference type="ChEBI" id="CHEBI:29033"/>
    </cofactor>
    <text evidence="8">Binds 1 Mn(2+) or Fe(2+) ion per subunit.</text>
</comment>
<evidence type="ECO:0000256" key="2">
    <source>
        <dbReference type="ARBA" id="ARBA00022491"/>
    </source>
</evidence>
<keyword evidence="4" id="KW-0805">Transcription regulation</keyword>
<dbReference type="eggNOG" id="COG0735">
    <property type="taxonomic scope" value="Bacteria"/>
</dbReference>
<feature type="binding site" evidence="8">
    <location>
        <position position="81"/>
    </location>
    <ligand>
        <name>Fe cation</name>
        <dbReference type="ChEBI" id="CHEBI:24875"/>
    </ligand>
</feature>
<evidence type="ECO:0000256" key="4">
    <source>
        <dbReference type="ARBA" id="ARBA00023015"/>
    </source>
</evidence>
<dbReference type="GO" id="GO:0045892">
    <property type="term" value="P:negative regulation of DNA-templated transcription"/>
    <property type="evidence" value="ECO:0007669"/>
    <property type="project" value="TreeGrafter"/>
</dbReference>
<organism evidence="9 10">
    <name type="scientific">Lentisphaera araneosa HTCC2155</name>
    <dbReference type="NCBI Taxonomy" id="313628"/>
    <lineage>
        <taxon>Bacteria</taxon>
        <taxon>Pseudomonadati</taxon>
        <taxon>Lentisphaerota</taxon>
        <taxon>Lentisphaeria</taxon>
        <taxon>Lentisphaerales</taxon>
        <taxon>Lentisphaeraceae</taxon>
        <taxon>Lentisphaera</taxon>
    </lineage>
</organism>
<reference evidence="9 10" key="1">
    <citation type="journal article" date="2010" name="J. Bacteriol.">
        <title>Genome sequence of Lentisphaera araneosa HTCC2155T, the type species of the order Lentisphaerales in the phylum Lentisphaerae.</title>
        <authorList>
            <person name="Thrash J.C."/>
            <person name="Cho J.C."/>
            <person name="Vergin K.L."/>
            <person name="Morris R.M."/>
            <person name="Giovannoni S.J."/>
        </authorList>
    </citation>
    <scope>NUCLEOTIDE SEQUENCE [LARGE SCALE GENOMIC DNA]</scope>
    <source>
        <strain evidence="9 10">HTCC2155</strain>
    </source>
</reference>
<dbReference type="STRING" id="313628.LNTAR_24194"/>
<dbReference type="CDD" id="cd07153">
    <property type="entry name" value="Fur_like"/>
    <property type="match status" value="1"/>
</dbReference>
<protein>
    <submittedName>
        <fullName evidence="9">Transcriptional regulator (FUR family) protein</fullName>
    </submittedName>
</protein>
<dbReference type="Proteomes" id="UP000004947">
    <property type="component" value="Unassembled WGS sequence"/>
</dbReference>
<evidence type="ECO:0000313" key="9">
    <source>
        <dbReference type="EMBL" id="EDM26268.1"/>
    </source>
</evidence>
<dbReference type="AlphaFoldDB" id="A6DQ27"/>
<keyword evidence="8" id="KW-0408">Iron</keyword>
<feature type="binding site" evidence="7">
    <location>
        <position position="90"/>
    </location>
    <ligand>
        <name>Zn(2+)</name>
        <dbReference type="ChEBI" id="CHEBI:29105"/>
    </ligand>
</feature>
<dbReference type="Pfam" id="PF01475">
    <property type="entry name" value="FUR"/>
    <property type="match status" value="1"/>
</dbReference>